<reference evidence="3" key="1">
    <citation type="journal article" date="2019" name="Int. J. Syst. Evol. Microbiol.">
        <title>The Global Catalogue of Microorganisms (GCM) 10K type strain sequencing project: providing services to taxonomists for standard genome sequencing and annotation.</title>
        <authorList>
            <consortium name="The Broad Institute Genomics Platform"/>
            <consortium name="The Broad Institute Genome Sequencing Center for Infectious Disease"/>
            <person name="Wu L."/>
            <person name="Ma J."/>
        </authorList>
    </citation>
    <scope>NUCLEOTIDE SEQUENCE [LARGE SCALE GENOMIC DNA]</scope>
    <source>
        <strain evidence="3">JCM 18304</strain>
    </source>
</reference>
<dbReference type="Proteomes" id="UP001501570">
    <property type="component" value="Unassembled WGS sequence"/>
</dbReference>
<dbReference type="InterPro" id="IPR045393">
    <property type="entry name" value="DUF6518"/>
</dbReference>
<dbReference type="Pfam" id="PF20128">
    <property type="entry name" value="DUF6518"/>
    <property type="match status" value="1"/>
</dbReference>
<name>A0ABP9SJB4_9ACTN</name>
<organism evidence="2 3">
    <name type="scientific">Rugosimonospora acidiphila</name>
    <dbReference type="NCBI Taxonomy" id="556531"/>
    <lineage>
        <taxon>Bacteria</taxon>
        <taxon>Bacillati</taxon>
        <taxon>Actinomycetota</taxon>
        <taxon>Actinomycetes</taxon>
        <taxon>Micromonosporales</taxon>
        <taxon>Micromonosporaceae</taxon>
        <taxon>Rugosimonospora</taxon>
    </lineage>
</organism>
<proteinExistence type="predicted"/>
<comment type="caution">
    <text evidence="2">The sequence shown here is derived from an EMBL/GenBank/DDBJ whole genome shotgun (WGS) entry which is preliminary data.</text>
</comment>
<keyword evidence="1" id="KW-0812">Transmembrane</keyword>
<evidence type="ECO:0000256" key="1">
    <source>
        <dbReference type="SAM" id="Phobius"/>
    </source>
</evidence>
<feature type="transmembrane region" description="Helical" evidence="1">
    <location>
        <begin position="130"/>
        <end position="151"/>
    </location>
</feature>
<feature type="transmembrane region" description="Helical" evidence="1">
    <location>
        <begin position="42"/>
        <end position="61"/>
    </location>
</feature>
<feature type="transmembrane region" description="Helical" evidence="1">
    <location>
        <begin position="105"/>
        <end position="123"/>
    </location>
</feature>
<evidence type="ECO:0000313" key="3">
    <source>
        <dbReference type="Proteomes" id="UP001501570"/>
    </source>
</evidence>
<feature type="transmembrane region" description="Helical" evidence="1">
    <location>
        <begin position="12"/>
        <end position="30"/>
    </location>
</feature>
<feature type="transmembrane region" description="Helical" evidence="1">
    <location>
        <begin position="68"/>
        <end position="85"/>
    </location>
</feature>
<keyword evidence="3" id="KW-1185">Reference proteome</keyword>
<protein>
    <submittedName>
        <fullName evidence="2">DUF6518 family protein</fullName>
    </submittedName>
</protein>
<dbReference type="EMBL" id="BAABJQ010000026">
    <property type="protein sequence ID" value="GAA5196248.1"/>
    <property type="molecule type" value="Genomic_DNA"/>
</dbReference>
<evidence type="ECO:0000313" key="2">
    <source>
        <dbReference type="EMBL" id="GAA5196248.1"/>
    </source>
</evidence>
<keyword evidence="1" id="KW-1133">Transmembrane helix</keyword>
<sequence length="211" mass="20983">MIESLPRRPHPALSLLVCALAGLAVGGLTLEMQGTLPGVLNHLGNSGAVWSLAAFGAGAALPVRGFRAAVAGTLVLVGAVVGYYGSTTAFLRDDVSRAALTGPAVWIAVAVVAGPIFGVAGALSRAGRPVYRAAALGALGAVFVAEGLYLAVVVRQAGEAALMVGLGVVLPPLLGRGGADRLRGLAALVPMTLLGAVATGVVYLVAQLAFR</sequence>
<accession>A0ABP9SJB4</accession>
<feature type="transmembrane region" description="Helical" evidence="1">
    <location>
        <begin position="187"/>
        <end position="210"/>
    </location>
</feature>
<dbReference type="RefSeq" id="WP_345636076.1">
    <property type="nucleotide sequence ID" value="NZ_BAABJQ010000026.1"/>
</dbReference>
<keyword evidence="1" id="KW-0472">Membrane</keyword>
<gene>
    <name evidence="2" type="ORF">GCM10023322_64720</name>
</gene>